<proteinExistence type="predicted"/>
<name>A0A2U2XAS5_9FLAO</name>
<evidence type="ECO:0000259" key="1">
    <source>
        <dbReference type="Pfam" id="PF18990"/>
    </source>
</evidence>
<evidence type="ECO:0000313" key="3">
    <source>
        <dbReference type="Proteomes" id="UP000245370"/>
    </source>
</evidence>
<dbReference type="EMBL" id="QFRJ01000010">
    <property type="protein sequence ID" value="PWH84894.1"/>
    <property type="molecule type" value="Genomic_DNA"/>
</dbReference>
<dbReference type="Proteomes" id="UP000245370">
    <property type="component" value="Unassembled WGS sequence"/>
</dbReference>
<dbReference type="AlphaFoldDB" id="A0A2U2XAS5"/>
<organism evidence="2 3">
    <name type="scientific">Brumimicrobium oceani</name>
    <dbReference type="NCBI Taxonomy" id="2100725"/>
    <lineage>
        <taxon>Bacteria</taxon>
        <taxon>Pseudomonadati</taxon>
        <taxon>Bacteroidota</taxon>
        <taxon>Flavobacteriia</taxon>
        <taxon>Flavobacteriales</taxon>
        <taxon>Crocinitomicaceae</taxon>
        <taxon>Brumimicrobium</taxon>
    </lineage>
</organism>
<evidence type="ECO:0000313" key="2">
    <source>
        <dbReference type="EMBL" id="PWH84894.1"/>
    </source>
</evidence>
<dbReference type="Pfam" id="PF18990">
    <property type="entry name" value="DUF5723"/>
    <property type="match status" value="1"/>
</dbReference>
<sequence length="453" mass="50658">MKNLNIKIFWIAFCSLFISGELLGQKNYTLYGLQNTAQAHYLNPSFKPSAKVSVSIPGLSMHSFGASNSGFNLGDLLTEKSKEDSLKIDPENALLKMKDKNILTFESYNEIFAFGIRQKKNYFSFAVTNRFNSSLIYTKDMFTLIAEGNRQSLLGKRASFDETGINLNSYVEYALGFNREINDKLDVGTRIKFLSGIANVNTRKSNFGIHTEENTFDLTFDGSAIINTSGVKPFYDSLASEDYQPYENAYNFKNFGLALDLGVNYQLTDKIKISASLLDLGFITWKTENATYEVEEFNYRFEGIYFNQLFTDSAGAVFEQLQDTINDVFVQKESNAAYNTGLATRFYLGGSYAVTKNFKIGATLYNEIIKSNYRAAAIVSGSVQLKQWLSATVNYSQYARSLGSIGAGVSLRGGPVQFFLSSDNILGFIDPESTKNVHFNFGINLLFGNPDKE</sequence>
<gene>
    <name evidence="2" type="ORF">DIT68_12180</name>
</gene>
<keyword evidence="3" id="KW-1185">Reference proteome</keyword>
<dbReference type="InterPro" id="IPR043781">
    <property type="entry name" value="DUF5723"/>
</dbReference>
<accession>A0A2U2XAS5</accession>
<dbReference type="OrthoDB" id="975426at2"/>
<reference evidence="2 3" key="2">
    <citation type="submission" date="2018-05" db="EMBL/GenBank/DDBJ databases">
        <authorList>
            <person name="Lanie J.A."/>
            <person name="Ng W.-L."/>
            <person name="Kazmierczak K.M."/>
            <person name="Andrzejewski T.M."/>
            <person name="Davidsen T.M."/>
            <person name="Wayne K.J."/>
            <person name="Tettelin H."/>
            <person name="Glass J.I."/>
            <person name="Rusch D."/>
            <person name="Podicherti R."/>
            <person name="Tsui H.-C.T."/>
            <person name="Winkler M.E."/>
        </authorList>
    </citation>
    <scope>NUCLEOTIDE SEQUENCE [LARGE SCALE GENOMIC DNA]</scope>
    <source>
        <strain evidence="2 3">C305</strain>
    </source>
</reference>
<comment type="caution">
    <text evidence="2">The sequence shown here is derived from an EMBL/GenBank/DDBJ whole genome shotgun (WGS) entry which is preliminary data.</text>
</comment>
<dbReference type="RefSeq" id="WP_109360087.1">
    <property type="nucleotide sequence ID" value="NZ_QFRJ01000010.1"/>
</dbReference>
<protein>
    <recommendedName>
        <fullName evidence="1">DUF5723 domain-containing protein</fullName>
    </recommendedName>
</protein>
<feature type="domain" description="DUF5723" evidence="1">
    <location>
        <begin position="44"/>
        <end position="423"/>
    </location>
</feature>
<reference evidence="2 3" key="1">
    <citation type="submission" date="2018-05" db="EMBL/GenBank/DDBJ databases">
        <title>Brumimicrobium oceani sp. nov., isolated from coastal sediment.</title>
        <authorList>
            <person name="Kou Y."/>
        </authorList>
    </citation>
    <scope>NUCLEOTIDE SEQUENCE [LARGE SCALE GENOMIC DNA]</scope>
    <source>
        <strain evidence="2 3">C305</strain>
    </source>
</reference>